<sequence>MTASKRTPETELLRSGPQGGPSPRQRYAVLFIGLLAASGAAVPALNAGLSPQAWLASVDLTLRDANGKPLPDALGGSARALSGERALGRAVDLVQLDRDPEFNGGETTPLSVAMELLSGEGGEGIDARHRAIRTLGRQIAVEWKPGSPEARLLVRASSREKAMKIAEAMAMVYIAATETTGSVPDDSALKALEQAEAALAEFRSASGPEKLSQALVLRSRIKGLDNHRAEVAAEPDPAEALKNATLKDVLDGRAGTEGADGPLSSLRRAYAEAEMQVAKLSVSLGPKHPTLLAARADLAKARAAVEARLLTVKKSGGDEAQRRTKLLDALDGQQADLRAKLTATGIDLARYDTLVMALDSARTRLRDPGVPADATSHPIHEASVPKEVAAPQAGGLWFRMLLGGLAGLGAALAFVLARRPGSGPAQNLPTVAEPGAGKREPALEALPKEQMAAVSAAAPMRAKPEQLTPAGVQRALARQHWPANGKTAPRDESRRIVLTPPPPEQPLPTIEKLRRVAPHLFEEADAAGPDVERIRQELADLRHRVLAKAGRRI</sequence>
<keyword evidence="2" id="KW-1133">Transmembrane helix</keyword>
<dbReference type="InterPro" id="IPR050445">
    <property type="entry name" value="Bact_polysacc_biosynth/exp"/>
</dbReference>
<feature type="transmembrane region" description="Helical" evidence="2">
    <location>
        <begin position="396"/>
        <end position="417"/>
    </location>
</feature>
<dbReference type="Proteomes" id="UP000528286">
    <property type="component" value="Unassembled WGS sequence"/>
</dbReference>
<proteinExistence type="predicted"/>
<accession>A0A7W6J3Q1</accession>
<protein>
    <submittedName>
        <fullName evidence="3">Uncharacterized protein involved in exopolysaccharide biosynthesis</fullName>
    </submittedName>
</protein>
<evidence type="ECO:0000256" key="2">
    <source>
        <dbReference type="SAM" id="Phobius"/>
    </source>
</evidence>
<name>A0A7W6J3Q1_9HYPH</name>
<gene>
    <name evidence="3" type="ORF">GGR23_001329</name>
</gene>
<keyword evidence="4" id="KW-1185">Reference proteome</keyword>
<dbReference type="RefSeq" id="WP_183365390.1">
    <property type="nucleotide sequence ID" value="NZ_JACIEZ010000002.1"/>
</dbReference>
<dbReference type="PANTHER" id="PTHR32309:SF31">
    <property type="entry name" value="CAPSULAR EXOPOLYSACCHARIDE FAMILY"/>
    <property type="match status" value="1"/>
</dbReference>
<reference evidence="3 4" key="1">
    <citation type="submission" date="2020-08" db="EMBL/GenBank/DDBJ databases">
        <title>Genomic Encyclopedia of Type Strains, Phase IV (KMG-IV): sequencing the most valuable type-strain genomes for metagenomic binning, comparative biology and taxonomic classification.</title>
        <authorList>
            <person name="Goeker M."/>
        </authorList>
    </citation>
    <scope>NUCLEOTIDE SEQUENCE [LARGE SCALE GENOMIC DNA]</scope>
    <source>
        <strain evidence="3 4">DSM 29853</strain>
    </source>
</reference>
<organism evidence="3 4">
    <name type="scientific">Gellertiella hungarica</name>
    <dbReference type="NCBI Taxonomy" id="1572859"/>
    <lineage>
        <taxon>Bacteria</taxon>
        <taxon>Pseudomonadati</taxon>
        <taxon>Pseudomonadota</taxon>
        <taxon>Alphaproteobacteria</taxon>
        <taxon>Hyphomicrobiales</taxon>
        <taxon>Rhizobiaceae</taxon>
        <taxon>Gellertiella</taxon>
    </lineage>
</organism>
<evidence type="ECO:0000256" key="1">
    <source>
        <dbReference type="SAM" id="MobiDB-lite"/>
    </source>
</evidence>
<feature type="region of interest" description="Disordered" evidence="1">
    <location>
        <begin position="1"/>
        <end position="21"/>
    </location>
</feature>
<feature type="transmembrane region" description="Helical" evidence="2">
    <location>
        <begin position="27"/>
        <end position="45"/>
    </location>
</feature>
<evidence type="ECO:0000313" key="3">
    <source>
        <dbReference type="EMBL" id="MBB4064152.1"/>
    </source>
</evidence>
<feature type="region of interest" description="Disordered" evidence="1">
    <location>
        <begin position="479"/>
        <end position="508"/>
    </location>
</feature>
<evidence type="ECO:0000313" key="4">
    <source>
        <dbReference type="Proteomes" id="UP000528286"/>
    </source>
</evidence>
<keyword evidence="2" id="KW-0472">Membrane</keyword>
<comment type="caution">
    <text evidence="3">The sequence shown here is derived from an EMBL/GenBank/DDBJ whole genome shotgun (WGS) entry which is preliminary data.</text>
</comment>
<dbReference type="EMBL" id="JACIEZ010000002">
    <property type="protein sequence ID" value="MBB4064152.1"/>
    <property type="molecule type" value="Genomic_DNA"/>
</dbReference>
<dbReference type="AlphaFoldDB" id="A0A7W6J3Q1"/>
<keyword evidence="2" id="KW-0812">Transmembrane</keyword>
<feature type="compositionally biased region" description="Basic and acidic residues" evidence="1">
    <location>
        <begin position="1"/>
        <end position="12"/>
    </location>
</feature>
<dbReference type="PANTHER" id="PTHR32309">
    <property type="entry name" value="TYROSINE-PROTEIN KINASE"/>
    <property type="match status" value="1"/>
</dbReference>